<sequence>MDTYDEIQSILEELLRKIHVEYSIERSHALGGVCFEVHTPDGGVLIGENGQNLFALYYLLRRITDKRFGDATVQFSLDVNDYQKKKVEEVREWARMGAQRVRYFKKEVVMQPMSAFERRIIHMTLAEDPDIVTESRGEGETRCVVIKPAQI</sequence>
<organism evidence="2 3">
    <name type="scientific">Candidatus Ryanbacteria bacterium RIFCSPHIGHO2_01_FULL_48_27</name>
    <dbReference type="NCBI Taxonomy" id="1802115"/>
    <lineage>
        <taxon>Bacteria</taxon>
        <taxon>Candidatus Ryaniibacteriota</taxon>
    </lineage>
</organism>
<dbReference type="CDD" id="cd02644">
    <property type="entry name" value="R3H_jag"/>
    <property type="match status" value="1"/>
</dbReference>
<dbReference type="SMART" id="SM00393">
    <property type="entry name" value="R3H"/>
    <property type="match status" value="1"/>
</dbReference>
<dbReference type="InterPro" id="IPR015946">
    <property type="entry name" value="KH_dom-like_a/b"/>
</dbReference>
<protein>
    <recommendedName>
        <fullName evidence="1">R3H domain-containing protein</fullName>
    </recommendedName>
</protein>
<comment type="caution">
    <text evidence="2">The sequence shown here is derived from an EMBL/GenBank/DDBJ whole genome shotgun (WGS) entry which is preliminary data.</text>
</comment>
<proteinExistence type="predicted"/>
<gene>
    <name evidence="2" type="ORF">A2756_06365</name>
</gene>
<name>A0A1G2G7H0_9BACT</name>
<dbReference type="GO" id="GO:0003723">
    <property type="term" value="F:RNA binding"/>
    <property type="evidence" value="ECO:0007669"/>
    <property type="project" value="InterPro"/>
</dbReference>
<dbReference type="InterPro" id="IPR001374">
    <property type="entry name" value="R3H_dom"/>
</dbReference>
<dbReference type="Gene3D" id="3.30.300.20">
    <property type="match status" value="1"/>
</dbReference>
<evidence type="ECO:0000259" key="1">
    <source>
        <dbReference type="PROSITE" id="PS51061"/>
    </source>
</evidence>
<dbReference type="InterPro" id="IPR039247">
    <property type="entry name" value="KhpB"/>
</dbReference>
<dbReference type="PANTHER" id="PTHR35800">
    <property type="entry name" value="PROTEIN JAG"/>
    <property type="match status" value="1"/>
</dbReference>
<dbReference type="AlphaFoldDB" id="A0A1G2G7H0"/>
<evidence type="ECO:0000313" key="3">
    <source>
        <dbReference type="Proteomes" id="UP000177785"/>
    </source>
</evidence>
<dbReference type="PANTHER" id="PTHR35800:SF1">
    <property type="entry name" value="RNA-BINDING PROTEIN KHPB"/>
    <property type="match status" value="1"/>
</dbReference>
<dbReference type="Pfam" id="PF01424">
    <property type="entry name" value="R3H"/>
    <property type="match status" value="1"/>
</dbReference>
<feature type="domain" description="R3H" evidence="1">
    <location>
        <begin position="84"/>
        <end position="150"/>
    </location>
</feature>
<dbReference type="Proteomes" id="UP000177785">
    <property type="component" value="Unassembled WGS sequence"/>
</dbReference>
<dbReference type="InterPro" id="IPR036867">
    <property type="entry name" value="R3H_dom_sf"/>
</dbReference>
<dbReference type="EMBL" id="MHNL01000001">
    <property type="protein sequence ID" value="OGZ46199.1"/>
    <property type="molecule type" value="Genomic_DNA"/>
</dbReference>
<evidence type="ECO:0000313" key="2">
    <source>
        <dbReference type="EMBL" id="OGZ46199.1"/>
    </source>
</evidence>
<dbReference type="Gene3D" id="3.30.1370.50">
    <property type="entry name" value="R3H-like domain"/>
    <property type="match status" value="1"/>
</dbReference>
<reference evidence="2 3" key="1">
    <citation type="journal article" date="2016" name="Nat. Commun.">
        <title>Thousands of microbial genomes shed light on interconnected biogeochemical processes in an aquifer system.</title>
        <authorList>
            <person name="Anantharaman K."/>
            <person name="Brown C.T."/>
            <person name="Hug L.A."/>
            <person name="Sharon I."/>
            <person name="Castelle C.J."/>
            <person name="Probst A.J."/>
            <person name="Thomas B.C."/>
            <person name="Singh A."/>
            <person name="Wilkins M.J."/>
            <person name="Karaoz U."/>
            <person name="Brodie E.L."/>
            <person name="Williams K.H."/>
            <person name="Hubbard S.S."/>
            <person name="Banfield J.F."/>
        </authorList>
    </citation>
    <scope>NUCLEOTIDE SEQUENCE [LARGE SCALE GENOMIC DNA]</scope>
</reference>
<accession>A0A1G2G7H0</accession>
<dbReference type="STRING" id="1802115.A2756_06365"/>
<dbReference type="InterPro" id="IPR034079">
    <property type="entry name" value="R3H_KhpB"/>
</dbReference>
<dbReference type="SUPFAM" id="SSF82708">
    <property type="entry name" value="R3H domain"/>
    <property type="match status" value="1"/>
</dbReference>
<dbReference type="PROSITE" id="PS51061">
    <property type="entry name" value="R3H"/>
    <property type="match status" value="1"/>
</dbReference>